<name>A0ABV2EJI8_9CAUL</name>
<accession>A0ABV2EJI8</accession>
<dbReference type="Proteomes" id="UP001549110">
    <property type="component" value="Unassembled WGS sequence"/>
</dbReference>
<evidence type="ECO:0008006" key="3">
    <source>
        <dbReference type="Google" id="ProtNLM"/>
    </source>
</evidence>
<evidence type="ECO:0000313" key="2">
    <source>
        <dbReference type="Proteomes" id="UP001549110"/>
    </source>
</evidence>
<sequence length="231" mass="23978">MTISEATIAAYVDGELGEAEARVVEAAAAEDAAVAARLQEAAALRIRLADAYGPILDEPPPEALLQLVKAAGDAAGRPRGFSRPWTWGAIAASWLVAGLIGAAGMQMLKTGPYVSGEAGLQAGRRLSSDLTSLPVGELSPGGTRIVFSFRRADAVCRAFTREGDSGVACREPGGWRIAILAPGAPPQASSDYRQAASALPDPVLAFVDAEMVGERLSPEEEGAARARGWRP</sequence>
<evidence type="ECO:0000313" key="1">
    <source>
        <dbReference type="EMBL" id="MET3527142.1"/>
    </source>
</evidence>
<dbReference type="EMBL" id="JBEPLU010000001">
    <property type="protein sequence ID" value="MET3527142.1"/>
    <property type="molecule type" value="Genomic_DNA"/>
</dbReference>
<dbReference type="RefSeq" id="WP_354297650.1">
    <property type="nucleotide sequence ID" value="NZ_JBEPLU010000001.1"/>
</dbReference>
<protein>
    <recommendedName>
        <fullName evidence="3">Anti-sigma factor</fullName>
    </recommendedName>
</protein>
<keyword evidence="2" id="KW-1185">Reference proteome</keyword>
<gene>
    <name evidence="1" type="ORF">ABID41_002237</name>
</gene>
<comment type="caution">
    <text evidence="1">The sequence shown here is derived from an EMBL/GenBank/DDBJ whole genome shotgun (WGS) entry which is preliminary data.</text>
</comment>
<organism evidence="1 2">
    <name type="scientific">Phenylobacterium koreense</name>
    <dbReference type="NCBI Taxonomy" id="266125"/>
    <lineage>
        <taxon>Bacteria</taxon>
        <taxon>Pseudomonadati</taxon>
        <taxon>Pseudomonadota</taxon>
        <taxon>Alphaproteobacteria</taxon>
        <taxon>Caulobacterales</taxon>
        <taxon>Caulobacteraceae</taxon>
        <taxon>Phenylobacterium</taxon>
    </lineage>
</organism>
<reference evidence="1 2" key="1">
    <citation type="submission" date="2024-06" db="EMBL/GenBank/DDBJ databases">
        <title>Genomic Encyclopedia of Type Strains, Phase IV (KMG-IV): sequencing the most valuable type-strain genomes for metagenomic binning, comparative biology and taxonomic classification.</title>
        <authorList>
            <person name="Goeker M."/>
        </authorList>
    </citation>
    <scope>NUCLEOTIDE SEQUENCE [LARGE SCALE GENOMIC DNA]</scope>
    <source>
        <strain evidence="1 2">DSM 17809</strain>
    </source>
</reference>
<proteinExistence type="predicted"/>